<dbReference type="InterPro" id="IPR049900">
    <property type="entry name" value="PKS_mFAS_DH"/>
</dbReference>
<dbReference type="Pfam" id="PF14765">
    <property type="entry name" value="PS-DH"/>
    <property type="match status" value="1"/>
</dbReference>
<dbReference type="InterPro" id="IPR041068">
    <property type="entry name" value="HTH_51"/>
</dbReference>
<dbReference type="Pfam" id="PF00109">
    <property type="entry name" value="ketoacyl-synt"/>
    <property type="match status" value="1"/>
</dbReference>
<dbReference type="SUPFAM" id="SSF53901">
    <property type="entry name" value="Thiolase-like"/>
    <property type="match status" value="1"/>
</dbReference>
<dbReference type="CDD" id="cd08955">
    <property type="entry name" value="KR_2_FAS_SDR_x"/>
    <property type="match status" value="1"/>
</dbReference>
<dbReference type="InterPro" id="IPR049551">
    <property type="entry name" value="PKS_DH_C"/>
</dbReference>
<dbReference type="SUPFAM" id="SSF53335">
    <property type="entry name" value="S-adenosyl-L-methionine-dependent methyltransferases"/>
    <property type="match status" value="1"/>
</dbReference>
<dbReference type="InterPro" id="IPR016039">
    <property type="entry name" value="Thiolase-like"/>
</dbReference>
<evidence type="ECO:0000256" key="4">
    <source>
        <dbReference type="ARBA" id="ARBA00022679"/>
    </source>
</evidence>
<feature type="domain" description="Carrier" evidence="8">
    <location>
        <begin position="2120"/>
        <end position="2195"/>
    </location>
</feature>
<dbReference type="SMART" id="SM00826">
    <property type="entry name" value="PKS_DH"/>
    <property type="match status" value="1"/>
</dbReference>
<evidence type="ECO:0000256" key="6">
    <source>
        <dbReference type="ARBA" id="ARBA00023098"/>
    </source>
</evidence>
<dbReference type="InterPro" id="IPR050091">
    <property type="entry name" value="PKS_NRPS_Biosynth_Enz"/>
</dbReference>
<dbReference type="GO" id="GO:0004315">
    <property type="term" value="F:3-oxoacyl-[acyl-carrier-protein] synthase activity"/>
    <property type="evidence" value="ECO:0007669"/>
    <property type="project" value="InterPro"/>
</dbReference>
<name>A0A3B1ARX5_9ZZZZ</name>
<dbReference type="SMART" id="SM00823">
    <property type="entry name" value="PKS_PP"/>
    <property type="match status" value="1"/>
</dbReference>
<evidence type="ECO:0000256" key="7">
    <source>
        <dbReference type="ARBA" id="ARBA00023268"/>
    </source>
</evidence>
<dbReference type="PROSITE" id="PS50075">
    <property type="entry name" value="CARRIER"/>
    <property type="match status" value="1"/>
</dbReference>
<dbReference type="InterPro" id="IPR029063">
    <property type="entry name" value="SAM-dependent_MTases_sf"/>
</dbReference>
<keyword evidence="6" id="KW-0443">Lipid metabolism</keyword>
<feature type="domain" description="PKS/mFAS DH" evidence="10">
    <location>
        <begin position="904"/>
        <end position="1196"/>
    </location>
</feature>
<dbReference type="Gene3D" id="3.40.47.10">
    <property type="match status" value="1"/>
</dbReference>
<evidence type="ECO:0000256" key="2">
    <source>
        <dbReference type="ARBA" id="ARBA00022450"/>
    </source>
</evidence>
<dbReference type="SUPFAM" id="SSF52151">
    <property type="entry name" value="FabD/lysophospholipase-like"/>
    <property type="match status" value="1"/>
</dbReference>
<gene>
    <name evidence="11" type="ORF">MNBD_GAMMA23-1306</name>
</gene>
<sequence length="2251" mass="247634">MSEFDDSIAIVGMSGQFPGAKDLDQFWENLLVGQVSATRFTDKQLREQGVAAERLENPNYVKVAYLLDDYDKFDAKFFDINPREAEFIDPQQRLFLETAWSALEQAGCTIPDKDMQVGVFAGASLSGYFVSHFADGWAERDLTTGMQIQIGNDKDYICTRTSYKLDLRGPSVNVQAACSTSLVAVCQAFDSLMNYQCDVALAGGVTVRIPHEVGYMYDEGGIFSPDGFCRSFDEAANGTVFGSGVGVVALKRLGDAINDGDYIHAVIKGAAVNNDGLVKIGFTAPSARGQAEVIATAQGIADVDPETIGYAEAHGTGTNLGDPIEISALTEVFRDRTERSGYCAIGSVKSNIGHLEAAAGIASFIKATMTLDKGVIPPSPHFKSPNPKIDFENSPFYVNTTPLEWKCQDNPRRACVSSFGIGGTNSHIIMEQAPELKRETIAPRSAELLVLSAKTEAALKAQVTRYRNYLQTHPDLRLDDICYTASVARSHFKYRISIPATDLNQLIEKLQALETDTISSGVYRASVDENKTAKLAFLCTGQGSQYAGMGQHLYNTEVVFRDVLDRCNSALKNEWKNSLLEIIFEPNKTSELDQTGYTQPALYALEAGLAALWRSWGIEPEVVLGHSVGEYAAAHIAGVFSLEDGLKLIAARARLMQALPAGGEMLAVMASAEKVEPLLEKDKVQVSLAVVNGPDSVVISGVSSIVQKTNQQLKDQGIRTTQLKVSHAFHSPLMAPMIEEFENIAKSIKYHRPVMPIVSNVSGMLAGDEIATAKYWVDHILAPVEFYKGMQNLSTIGINCLLEIGPKPILLGLAQACVNIQSKACVASLNGMQNDRELMLTNLGSLYSQGVNINWKSQYKDRGCRKILLPTYAFQRKRYWVNRKDMGQSTSPSKYAVTTSATQHPLVGHRVYIAGSNSLVFENLLDCYQLKYLQDHRVFDQVLFPGTAYVEMAFSAGKYIEKFSSLSNVLLQQPLLISEDGGTTVQCVLTPLDDGGYQFEVFSLVSGLSEEMPEWISHMSGKLLTEGNDNQQESNNKKSALNLSELKTSCKTEVSVDDYYSQFEQRGIVYGSTFRTIKNLWKGKLQALAEICLPESLMVSNNDYKVHPAILDACLQVFGAALPDEKKNETYLPFGIDSVDITGTAGTTVFVYAQAMPVAGDDITLRGNLIVTSSDGEVIVEINGLTLARANRSAFSKLNPSQLKRWLYEVDWIKQRQSGKSLAADFFVPPAILERNIGPIFKKIITEHKLDDYLPLYEKLTQLCIDYIVVAFKQLGFEFESGRQFKIDDLAEQLHIATEHKRQFKRLISMLAENKIIAAMDDGWIVKNPPSENNLNIDVTNLKEQYPALDAQISLLIDCGLATSAILKGEIDPLNIIFPEADTSRATRFYSEAPATQAMNETVCNTIEQAIANIPAGRKLRVLEIGAGTGGTTAFVLPRLPAGKVEYTYSDISPAFFNNAKQRFSEFDFVEFKTLNIEQSPFEQGYVQQEFDLVIAANVLHATYNLTETMAHVNQLLSPDGMIVLFEGTRPQYLVDLIFGWTDGWWRFEDYELRESHPLISLQQWKGVLQKVGFPDVIAFPPIDKPEADIHHLGVIVGRNISVANDPVTDKGTWLILGDNGKTTTQLMGFLQAQGEACIRVMAGNKFNYNNINTVELDISSDADFGLLADLIKEQWPIVKGVVNLWSLNVNGSGSEDGTELILASERGWGSALHLIKILGAEEGVTPPRLWIITRGAQPVDNKNDFTGLLQSPVLGVSKVIALEYPELQATCIDLDPQQPKAESNMLAQEIWSRNKETQVSFRGEQRFAARLVRSDSHKKSSTDIAKAERSCRVDIHDLSTEPSIQLNAQATYLITGGLGGIGRTVARWMVERGAKRIILVGRRAADETVEAELNELRSQGTDIIVAQADISNAIQLAKVLDDTADTDYPLRGIIQSAGLLDDALLEQQNRQRFINVLSPKMAGAWNLHQLTLDCELDLFVVFSSVASLFGAPGQANHSAANAFLDALVHYRRSEGLAAMGINWGAWAKVGSATHVTESNSLFKGVDSMEPEEAIWAMEHLMINDVVQAGVLPIDWSQLAGQNINMPLLTGLLQESSLARVAPGSFLKNLQDTPVEDRKELLTAFVRSQLANVLGLDASVTIDIRQGLFDLGLDSLTSVEFRNRIQLALGCTLASTLAFNYPSVGAVVMYLRQSVLELEIPDKEEEHLGAEVVVDAEALADEQFEDELDNLSEQDLAKMLEDELSQLNQDD</sequence>
<dbReference type="InterPro" id="IPR013968">
    <property type="entry name" value="PKS_KR"/>
</dbReference>
<evidence type="ECO:0000313" key="11">
    <source>
        <dbReference type="EMBL" id="VAW96724.1"/>
    </source>
</evidence>
<dbReference type="CDD" id="cd00833">
    <property type="entry name" value="PKS"/>
    <property type="match status" value="1"/>
</dbReference>
<dbReference type="GO" id="GO:0006633">
    <property type="term" value="P:fatty acid biosynthetic process"/>
    <property type="evidence" value="ECO:0007669"/>
    <property type="project" value="InterPro"/>
</dbReference>
<dbReference type="InterPro" id="IPR016036">
    <property type="entry name" value="Malonyl_transacylase_ACP-bd"/>
</dbReference>
<dbReference type="FunFam" id="3.40.366.10:FF:000002">
    <property type="entry name" value="Probable polyketide synthase 2"/>
    <property type="match status" value="1"/>
</dbReference>
<comment type="pathway">
    <text evidence="1">Secondary metabolite biosynthesis; terpenoid biosynthesis.</text>
</comment>
<dbReference type="InterPro" id="IPR036291">
    <property type="entry name" value="NAD(P)-bd_dom_sf"/>
</dbReference>
<dbReference type="EMBL" id="UOFT01000054">
    <property type="protein sequence ID" value="VAW96724.1"/>
    <property type="molecule type" value="Genomic_DNA"/>
</dbReference>
<dbReference type="PROSITE" id="PS52004">
    <property type="entry name" value="KS3_2"/>
    <property type="match status" value="1"/>
</dbReference>
<dbReference type="PANTHER" id="PTHR43775">
    <property type="entry name" value="FATTY ACID SYNTHASE"/>
    <property type="match status" value="1"/>
</dbReference>
<protein>
    <submittedName>
        <fullName evidence="11">Polyketide synthase modules and related proteins</fullName>
    </submittedName>
</protein>
<evidence type="ECO:0000259" key="9">
    <source>
        <dbReference type="PROSITE" id="PS52004"/>
    </source>
</evidence>
<dbReference type="InterPro" id="IPR001227">
    <property type="entry name" value="Ac_transferase_dom_sf"/>
</dbReference>
<dbReference type="InterPro" id="IPR016035">
    <property type="entry name" value="Acyl_Trfase/lysoPLipase"/>
</dbReference>
<dbReference type="PROSITE" id="PS00606">
    <property type="entry name" value="KS3_1"/>
    <property type="match status" value="1"/>
</dbReference>
<keyword evidence="4" id="KW-0808">Transferase</keyword>
<dbReference type="Pfam" id="PF08659">
    <property type="entry name" value="KR"/>
    <property type="match status" value="1"/>
</dbReference>
<dbReference type="InterPro" id="IPR020841">
    <property type="entry name" value="PKS_Beta-ketoAc_synthase_dom"/>
</dbReference>
<dbReference type="InterPro" id="IPR014043">
    <property type="entry name" value="Acyl_transferase_dom"/>
</dbReference>
<evidence type="ECO:0000256" key="1">
    <source>
        <dbReference type="ARBA" id="ARBA00004721"/>
    </source>
</evidence>
<dbReference type="SUPFAM" id="SSF51735">
    <property type="entry name" value="NAD(P)-binding Rossmann-fold domains"/>
    <property type="match status" value="2"/>
</dbReference>
<dbReference type="InterPro" id="IPR014031">
    <property type="entry name" value="Ketoacyl_synth_C"/>
</dbReference>
<dbReference type="Gene3D" id="3.40.50.150">
    <property type="entry name" value="Vaccinia Virus protein VP39"/>
    <property type="match status" value="1"/>
</dbReference>
<dbReference type="Pfam" id="PF08242">
    <property type="entry name" value="Methyltransf_12"/>
    <property type="match status" value="1"/>
</dbReference>
<keyword evidence="3" id="KW-0597">Phosphoprotein</keyword>
<dbReference type="Pfam" id="PF00698">
    <property type="entry name" value="Acyl_transf_1"/>
    <property type="match status" value="1"/>
</dbReference>
<dbReference type="SUPFAM" id="SSF55048">
    <property type="entry name" value="Probable ACP-binding domain of malonyl-CoA ACP transacylase"/>
    <property type="match status" value="1"/>
</dbReference>
<dbReference type="Pfam" id="PF22621">
    <property type="entry name" value="CurL-like_PKS_C"/>
    <property type="match status" value="1"/>
</dbReference>
<feature type="domain" description="Ketosynthase family 3 (KS3)" evidence="9">
    <location>
        <begin position="5"/>
        <end position="432"/>
    </location>
</feature>
<dbReference type="InterPro" id="IPR018201">
    <property type="entry name" value="Ketoacyl_synth_AS"/>
</dbReference>
<dbReference type="GO" id="GO:0004312">
    <property type="term" value="F:fatty acid synthase activity"/>
    <property type="evidence" value="ECO:0007669"/>
    <property type="project" value="TreeGrafter"/>
</dbReference>
<accession>A0A3B1ARX5</accession>
<dbReference type="SUPFAM" id="SSF47336">
    <property type="entry name" value="ACP-like"/>
    <property type="match status" value="1"/>
</dbReference>
<dbReference type="GO" id="GO:0031177">
    <property type="term" value="F:phosphopantetheine binding"/>
    <property type="evidence" value="ECO:0007669"/>
    <property type="project" value="InterPro"/>
</dbReference>
<dbReference type="Pfam" id="PF21089">
    <property type="entry name" value="PKS_DH_N"/>
    <property type="match status" value="1"/>
</dbReference>
<evidence type="ECO:0000259" key="8">
    <source>
        <dbReference type="PROSITE" id="PS50075"/>
    </source>
</evidence>
<dbReference type="InterPro" id="IPR036736">
    <property type="entry name" value="ACP-like_sf"/>
</dbReference>
<dbReference type="InterPro" id="IPR042104">
    <property type="entry name" value="PKS_dehydratase_sf"/>
</dbReference>
<dbReference type="Pfam" id="PF02801">
    <property type="entry name" value="Ketoacyl-synt_C"/>
    <property type="match status" value="1"/>
</dbReference>
<dbReference type="Gene3D" id="3.40.366.10">
    <property type="entry name" value="Malonyl-Coenzyme A Acyl Carrier Protein, domain 2"/>
    <property type="match status" value="1"/>
</dbReference>
<dbReference type="InterPro" id="IPR020807">
    <property type="entry name" value="PKS_DH"/>
</dbReference>
<dbReference type="Gene3D" id="3.40.50.720">
    <property type="entry name" value="NAD(P)-binding Rossmann-like Domain"/>
    <property type="match status" value="1"/>
</dbReference>
<dbReference type="InterPro" id="IPR014030">
    <property type="entry name" value="Ketoacyl_synth_N"/>
</dbReference>
<dbReference type="CDD" id="cd02440">
    <property type="entry name" value="AdoMet_MTases"/>
    <property type="match status" value="1"/>
</dbReference>
<dbReference type="SMART" id="SM00827">
    <property type="entry name" value="PKS_AT"/>
    <property type="match status" value="1"/>
</dbReference>
<dbReference type="PROSITE" id="PS52019">
    <property type="entry name" value="PKS_MFAS_DH"/>
    <property type="match status" value="1"/>
</dbReference>
<dbReference type="Gene3D" id="3.30.70.3290">
    <property type="match status" value="1"/>
</dbReference>
<keyword evidence="7" id="KW-0511">Multifunctional enzyme</keyword>
<evidence type="ECO:0000256" key="5">
    <source>
        <dbReference type="ARBA" id="ARBA00022832"/>
    </source>
</evidence>
<keyword evidence="5" id="KW-0276">Fatty acid metabolism</keyword>
<dbReference type="Gene3D" id="3.10.129.110">
    <property type="entry name" value="Polyketide synthase dehydratase"/>
    <property type="match status" value="1"/>
</dbReference>
<dbReference type="Pfam" id="PF18558">
    <property type="entry name" value="HTH_51"/>
    <property type="match status" value="1"/>
</dbReference>
<dbReference type="InterPro" id="IPR009081">
    <property type="entry name" value="PP-bd_ACP"/>
</dbReference>
<reference evidence="11" key="1">
    <citation type="submission" date="2018-06" db="EMBL/GenBank/DDBJ databases">
        <authorList>
            <person name="Zhirakovskaya E."/>
        </authorList>
    </citation>
    <scope>NUCLEOTIDE SEQUENCE</scope>
</reference>
<dbReference type="InterPro" id="IPR049552">
    <property type="entry name" value="PKS_DH_N"/>
</dbReference>
<dbReference type="Gene3D" id="1.10.1200.10">
    <property type="entry name" value="ACP-like"/>
    <property type="match status" value="1"/>
</dbReference>
<proteinExistence type="predicted"/>
<dbReference type="FunFam" id="3.40.47.10:FF:000042">
    <property type="entry name" value="Polyketide synthase Pks13"/>
    <property type="match status" value="1"/>
</dbReference>
<evidence type="ECO:0000256" key="3">
    <source>
        <dbReference type="ARBA" id="ARBA00022553"/>
    </source>
</evidence>
<dbReference type="InterPro" id="IPR013217">
    <property type="entry name" value="Methyltransf_12"/>
</dbReference>
<dbReference type="SMART" id="SM01294">
    <property type="entry name" value="PKS_PP_betabranch"/>
    <property type="match status" value="1"/>
</dbReference>
<dbReference type="SMART" id="SM00825">
    <property type="entry name" value="PKS_KS"/>
    <property type="match status" value="1"/>
</dbReference>
<dbReference type="PANTHER" id="PTHR43775:SF51">
    <property type="entry name" value="INACTIVE PHENOLPHTHIOCEROL SYNTHESIS POLYKETIDE SYNTHASE TYPE I PKS1-RELATED"/>
    <property type="match status" value="1"/>
</dbReference>
<dbReference type="InterPro" id="IPR020806">
    <property type="entry name" value="PKS_PP-bd"/>
</dbReference>
<dbReference type="SMART" id="SM00822">
    <property type="entry name" value="PKS_KR"/>
    <property type="match status" value="1"/>
</dbReference>
<organism evidence="11">
    <name type="scientific">hydrothermal vent metagenome</name>
    <dbReference type="NCBI Taxonomy" id="652676"/>
    <lineage>
        <taxon>unclassified sequences</taxon>
        <taxon>metagenomes</taxon>
        <taxon>ecological metagenomes</taxon>
    </lineage>
</organism>
<dbReference type="Pfam" id="PF00550">
    <property type="entry name" value="PP-binding"/>
    <property type="match status" value="1"/>
</dbReference>
<evidence type="ECO:0000259" key="10">
    <source>
        <dbReference type="PROSITE" id="PS52019"/>
    </source>
</evidence>
<dbReference type="InterPro" id="IPR057326">
    <property type="entry name" value="KR_dom"/>
</dbReference>
<keyword evidence="2" id="KW-0596">Phosphopantetheine</keyword>